<evidence type="ECO:0000256" key="1">
    <source>
        <dbReference type="ARBA" id="ARBA00007768"/>
    </source>
</evidence>
<dbReference type="PANTHER" id="PTHR12598">
    <property type="entry name" value="COPPER HOMEOSTASIS PROTEIN CUTC"/>
    <property type="match status" value="1"/>
</dbReference>
<evidence type="ECO:0000313" key="3">
    <source>
        <dbReference type="EMBL" id="MBC5652501.1"/>
    </source>
</evidence>
<comment type="similarity">
    <text evidence="1 2">Belongs to the CutC family.</text>
</comment>
<dbReference type="GO" id="GO:0005737">
    <property type="term" value="C:cytoplasm"/>
    <property type="evidence" value="ECO:0007669"/>
    <property type="project" value="UniProtKB-SubCell"/>
</dbReference>
<dbReference type="FunFam" id="3.20.20.380:FF:000001">
    <property type="entry name" value="Copper homeostasis protein CutC"/>
    <property type="match status" value="1"/>
</dbReference>
<keyword evidence="4" id="KW-1185">Reference proteome</keyword>
<comment type="subcellular location">
    <subcellularLocation>
        <location evidence="2">Cytoplasm</location>
    </subcellularLocation>
</comment>
<evidence type="ECO:0000256" key="2">
    <source>
        <dbReference type="HAMAP-Rule" id="MF_00795"/>
    </source>
</evidence>
<protein>
    <recommendedName>
        <fullName evidence="2">PF03932 family protein CutC</fullName>
    </recommendedName>
</protein>
<accession>A0A8I0ALK9</accession>
<dbReference type="Pfam" id="PF03932">
    <property type="entry name" value="CutC"/>
    <property type="match status" value="1"/>
</dbReference>
<comment type="caution">
    <text evidence="3">The sequence shown here is derived from an EMBL/GenBank/DDBJ whole genome shotgun (WGS) entry which is preliminary data.</text>
</comment>
<comment type="caution">
    <text evidence="2">Once thought to be involved in copper homeostasis, experiments in E.coli have shown this is not the case.</text>
</comment>
<reference evidence="3 4" key="1">
    <citation type="submission" date="2020-08" db="EMBL/GenBank/DDBJ databases">
        <title>Genome public.</title>
        <authorList>
            <person name="Liu C."/>
            <person name="Sun Q."/>
        </authorList>
    </citation>
    <scope>NUCLEOTIDE SEQUENCE [LARGE SCALE GENOMIC DNA]</scope>
    <source>
        <strain evidence="3 4">BX17</strain>
    </source>
</reference>
<dbReference type="InterPro" id="IPR005627">
    <property type="entry name" value="CutC-like"/>
</dbReference>
<dbReference type="EMBL" id="JACOOT010000037">
    <property type="protein sequence ID" value="MBC5652501.1"/>
    <property type="molecule type" value="Genomic_DNA"/>
</dbReference>
<dbReference type="InterPro" id="IPR036822">
    <property type="entry name" value="CutC-like_dom_sf"/>
</dbReference>
<name>A0A8I0ALK9_9FIRM</name>
<keyword evidence="2" id="KW-0963">Cytoplasm</keyword>
<dbReference type="HAMAP" id="MF_00795">
    <property type="entry name" value="CutC"/>
    <property type="match status" value="1"/>
</dbReference>
<dbReference type="Gene3D" id="3.20.20.380">
    <property type="entry name" value="Copper homeostasis (CutC) domain"/>
    <property type="match status" value="1"/>
</dbReference>
<dbReference type="PANTHER" id="PTHR12598:SF0">
    <property type="entry name" value="COPPER HOMEOSTASIS PROTEIN CUTC HOMOLOG"/>
    <property type="match status" value="1"/>
</dbReference>
<dbReference type="GO" id="GO:0005507">
    <property type="term" value="F:copper ion binding"/>
    <property type="evidence" value="ECO:0007669"/>
    <property type="project" value="TreeGrafter"/>
</dbReference>
<gene>
    <name evidence="2" type="primary">cutC</name>
    <name evidence="3" type="ORF">H8S54_15645</name>
</gene>
<dbReference type="RefSeq" id="WP_021925228.1">
    <property type="nucleotide sequence ID" value="NZ_JACOOT010000037.1"/>
</dbReference>
<dbReference type="Proteomes" id="UP000652847">
    <property type="component" value="Unassembled WGS sequence"/>
</dbReference>
<proteinExistence type="inferred from homology"/>
<organism evidence="3 4">
    <name type="scientific">Blautia segnis</name>
    <dbReference type="NCBI Taxonomy" id="2763030"/>
    <lineage>
        <taxon>Bacteria</taxon>
        <taxon>Bacillati</taxon>
        <taxon>Bacillota</taxon>
        <taxon>Clostridia</taxon>
        <taxon>Lachnospirales</taxon>
        <taxon>Lachnospiraceae</taxon>
        <taxon>Blautia</taxon>
    </lineage>
</organism>
<dbReference type="AlphaFoldDB" id="A0A8I0ALK9"/>
<sequence>MEKFILEVCADSVESVLAAEKGGADRIELCGNVVIGGTTPSESLFREIREHSDIKIHALIRPRFGDFCYTDYEFDIIRSEVRRFRELGAQGVVIGMLRPDGSLDVEHLAQLMEEAKGMSVTLHRAFDVCRDPMEALEQAISLGFHTILTSGQKNNCVDGSQLLADLVKASAGRIHIMAGAGVNADAISSIYEKTGITDYHMTGKIVLESEMQYRKDGVSMGLPSLSEFEIFRTSEAEVRRARNVLATL</sequence>
<evidence type="ECO:0000313" key="4">
    <source>
        <dbReference type="Proteomes" id="UP000652847"/>
    </source>
</evidence>
<dbReference type="SUPFAM" id="SSF110395">
    <property type="entry name" value="CutC-like"/>
    <property type="match status" value="1"/>
</dbReference>